<dbReference type="SUPFAM" id="SSF56219">
    <property type="entry name" value="DNase I-like"/>
    <property type="match status" value="1"/>
</dbReference>
<protein>
    <recommendedName>
        <fullName evidence="1">Endonuclease/exonuclease/phosphatase domain-containing protein</fullName>
    </recommendedName>
</protein>
<evidence type="ECO:0000313" key="3">
    <source>
        <dbReference type="Proteomes" id="UP000619265"/>
    </source>
</evidence>
<reference evidence="2" key="1">
    <citation type="submission" date="2015-10" db="EMBL/GenBank/DDBJ databases">
        <authorList>
            <person name="Martinez-Garcia P.J."/>
            <person name="Crepeau M.W."/>
            <person name="Puiu D."/>
            <person name="Gonzalez-Ibeas D."/>
            <person name="Whalen J."/>
            <person name="Stevens K."/>
            <person name="Paul R."/>
            <person name="Butterfield T."/>
            <person name="Britton M."/>
            <person name="Reagan R."/>
            <person name="Chakraborty S."/>
            <person name="Walawage S.L."/>
            <person name="Vasquez-Gross H.A."/>
            <person name="Cardeno C."/>
            <person name="Famula R."/>
            <person name="Pratt K."/>
            <person name="Kuruganti S."/>
            <person name="Aradhya M.K."/>
            <person name="Leslie C.A."/>
            <person name="Dandekar A.M."/>
            <person name="Salzberg S.L."/>
            <person name="Wegrzyn J.L."/>
            <person name="Langley C.H."/>
            <person name="Neale D.B."/>
        </authorList>
    </citation>
    <scope>NUCLEOTIDE SEQUENCE</scope>
    <source>
        <tissue evidence="2">Leaves</tissue>
    </source>
</reference>
<dbReference type="InterPro" id="IPR036691">
    <property type="entry name" value="Endo/exonu/phosph_ase_sf"/>
</dbReference>
<accession>A0A833UAJ0</accession>
<dbReference type="InterPro" id="IPR005135">
    <property type="entry name" value="Endo/exonuclease/phosphatase"/>
</dbReference>
<dbReference type="PANTHER" id="PTHR35218">
    <property type="entry name" value="RNASE H DOMAIN-CONTAINING PROTEIN"/>
    <property type="match status" value="1"/>
</dbReference>
<evidence type="ECO:0000259" key="1">
    <source>
        <dbReference type="Pfam" id="PF03372"/>
    </source>
</evidence>
<dbReference type="GO" id="GO:0003824">
    <property type="term" value="F:catalytic activity"/>
    <property type="evidence" value="ECO:0007669"/>
    <property type="project" value="InterPro"/>
</dbReference>
<comment type="caution">
    <text evidence="2">The sequence shown here is derived from an EMBL/GenBank/DDBJ whole genome shotgun (WGS) entry which is preliminary data.</text>
</comment>
<dbReference type="AlphaFoldDB" id="A0A833UAJ0"/>
<gene>
    <name evidence="2" type="ORF">F2P56_023488</name>
</gene>
<dbReference type="Proteomes" id="UP000619265">
    <property type="component" value="Unassembled WGS sequence"/>
</dbReference>
<feature type="domain" description="Endonuclease/exonuclease/phosphatase" evidence="1">
    <location>
        <begin position="6"/>
        <end position="84"/>
    </location>
</feature>
<reference evidence="2" key="2">
    <citation type="submission" date="2020-03" db="EMBL/GenBank/DDBJ databases">
        <title>Walnut 2.0.</title>
        <authorList>
            <person name="Marrano A."/>
            <person name="Britton M."/>
            <person name="Zimin A.V."/>
            <person name="Zaini P.A."/>
            <person name="Workman R."/>
            <person name="Puiu D."/>
            <person name="Bianco L."/>
            <person name="Allen B.J."/>
            <person name="Troggio M."/>
            <person name="Leslie C.A."/>
            <person name="Timp W."/>
            <person name="Dendekar A."/>
            <person name="Salzberg S.L."/>
            <person name="Neale D.B."/>
        </authorList>
    </citation>
    <scope>NUCLEOTIDE SEQUENCE</scope>
    <source>
        <tissue evidence="2">Leaves</tissue>
    </source>
</reference>
<sequence>MKHQAWNCRGFGNPRTVCALHILVKEKSPDVVFLSETKCKRGRIKSIWDKLNFSHSFSVDCIGRNGGLAFLWNQEVDAELDSYSNYHISIAINYVIMKNRWIVTSFYGQPVTAKRRDSWDLLRLIHSKV</sequence>
<dbReference type="EMBL" id="LIHL02000011">
    <property type="protein sequence ID" value="KAF5453768.1"/>
    <property type="molecule type" value="Genomic_DNA"/>
</dbReference>
<evidence type="ECO:0000313" key="2">
    <source>
        <dbReference type="EMBL" id="KAF5453768.1"/>
    </source>
</evidence>
<dbReference type="Gene3D" id="3.60.10.10">
    <property type="entry name" value="Endonuclease/exonuclease/phosphatase"/>
    <property type="match status" value="1"/>
</dbReference>
<dbReference type="PANTHER" id="PTHR35218:SF9">
    <property type="entry name" value="ENDONUCLEASE_EXONUCLEASE_PHOSPHATASE DOMAIN-CONTAINING PROTEIN"/>
    <property type="match status" value="1"/>
</dbReference>
<dbReference type="Gramene" id="Jr11_00030_p1">
    <property type="protein sequence ID" value="cds.Jr11_00030_p1"/>
    <property type="gene ID" value="Jr11_00030"/>
</dbReference>
<name>A0A833UAJ0_JUGRE</name>
<organism evidence="2 3">
    <name type="scientific">Juglans regia</name>
    <name type="common">English walnut</name>
    <dbReference type="NCBI Taxonomy" id="51240"/>
    <lineage>
        <taxon>Eukaryota</taxon>
        <taxon>Viridiplantae</taxon>
        <taxon>Streptophyta</taxon>
        <taxon>Embryophyta</taxon>
        <taxon>Tracheophyta</taxon>
        <taxon>Spermatophyta</taxon>
        <taxon>Magnoliopsida</taxon>
        <taxon>eudicotyledons</taxon>
        <taxon>Gunneridae</taxon>
        <taxon>Pentapetalae</taxon>
        <taxon>rosids</taxon>
        <taxon>fabids</taxon>
        <taxon>Fagales</taxon>
        <taxon>Juglandaceae</taxon>
        <taxon>Juglans</taxon>
    </lineage>
</organism>
<proteinExistence type="predicted"/>
<dbReference type="Pfam" id="PF03372">
    <property type="entry name" value="Exo_endo_phos"/>
    <property type="match status" value="1"/>
</dbReference>